<keyword evidence="6 9" id="KW-0413">Isomerase</keyword>
<dbReference type="Gene3D" id="3.90.15.10">
    <property type="entry name" value="Topoisomerase I, Chain A, domain 3"/>
    <property type="match status" value="1"/>
</dbReference>
<evidence type="ECO:0000256" key="3">
    <source>
        <dbReference type="ARBA" id="ARBA00012891"/>
    </source>
</evidence>
<keyword evidence="5" id="KW-0238">DNA-binding</keyword>
<keyword evidence="4" id="KW-0799">Topoisomerase</keyword>
<evidence type="ECO:0000313" key="10">
    <source>
        <dbReference type="Proteomes" id="UP000037939"/>
    </source>
</evidence>
<keyword evidence="10" id="KW-1185">Reference proteome</keyword>
<dbReference type="Gene3D" id="3.30.66.10">
    <property type="entry name" value="DNA topoisomerase I domain"/>
    <property type="match status" value="1"/>
</dbReference>
<dbReference type="PROSITE" id="PS52038">
    <property type="entry name" value="TOPO_IB_2"/>
    <property type="match status" value="1"/>
</dbReference>
<dbReference type="Gene3D" id="1.10.132.120">
    <property type="match status" value="1"/>
</dbReference>
<dbReference type="InterPro" id="IPR035447">
    <property type="entry name" value="DNA_topo_I_N_sf"/>
</dbReference>
<dbReference type="EMBL" id="LAQT01000008">
    <property type="protein sequence ID" value="KPC53055.1"/>
    <property type="molecule type" value="Genomic_DNA"/>
</dbReference>
<sequence>MAATMNAHTAQVAKALKAAIKPPPPAPVAATSDVDAARASAKLAGLRYVSDDKPGISRIVRRGKTQYELKGERVTDPTTLARIKALVIPPAWTDVWICPQANGHLQATGRDAKGRKQYRYHTRWREVRDESKYHRMLAFGHALPQIRERAAQDVAQRGMPRTKVLAAVVLLLESTLIRVGNDEYAKANKSYGLTTMRNRHVDISGNTVRFHFRGKSGKQHDIELSDRRLARIVQKCRELPGQELFQYLDEDGERHGVDSSDVNEYLKEIAGEDYTAKDFRTWAGTVLAAGELARSWPYDSDTEAKRHIAATVQTVSQRLGNTPAVCRKCYIHPVIIEAYQRGAVLDPDKARADIPVRELELEVLGFLQRQLDSV</sequence>
<dbReference type="PRINTS" id="PR00416">
    <property type="entry name" value="EUTPISMRASEI"/>
</dbReference>
<dbReference type="STRING" id="857265.WG78_11210"/>
<evidence type="ECO:0000259" key="8">
    <source>
        <dbReference type="Pfam" id="PF21338"/>
    </source>
</evidence>
<dbReference type="GO" id="GO:0006265">
    <property type="term" value="P:DNA topological change"/>
    <property type="evidence" value="ECO:0007669"/>
    <property type="project" value="InterPro"/>
</dbReference>
<evidence type="ECO:0000256" key="1">
    <source>
        <dbReference type="ARBA" id="ARBA00000213"/>
    </source>
</evidence>
<name>A0A0N0GNT4_9NEIS</name>
<dbReference type="SUPFAM" id="SSF56349">
    <property type="entry name" value="DNA breaking-rejoining enzymes"/>
    <property type="match status" value="1"/>
</dbReference>
<reference evidence="9 10" key="1">
    <citation type="submission" date="2015-07" db="EMBL/GenBank/DDBJ databases">
        <title>Draft genome sequence of the Amantichitinum ursilacus IGB-41, a new chitin-degrading bacterium.</title>
        <authorList>
            <person name="Kirstahler P."/>
            <person name="Guenther M."/>
            <person name="Grumaz C."/>
            <person name="Rupp S."/>
            <person name="Zibek S."/>
            <person name="Sohn K."/>
        </authorList>
    </citation>
    <scope>NUCLEOTIDE SEQUENCE [LARGE SCALE GENOMIC DNA]</scope>
    <source>
        <strain evidence="9 10">IGB-41</strain>
    </source>
</reference>
<dbReference type="GO" id="GO:0003917">
    <property type="term" value="F:DNA topoisomerase type I (single strand cut, ATP-independent) activity"/>
    <property type="evidence" value="ECO:0007669"/>
    <property type="project" value="UniProtKB-EC"/>
</dbReference>
<evidence type="ECO:0000256" key="6">
    <source>
        <dbReference type="ARBA" id="ARBA00023235"/>
    </source>
</evidence>
<dbReference type="SUPFAM" id="SSF55869">
    <property type="entry name" value="DNA topoisomerase I domain"/>
    <property type="match status" value="1"/>
</dbReference>
<dbReference type="InterPro" id="IPR014711">
    <property type="entry name" value="TopoI_cat_a-hlx-sub_euk"/>
</dbReference>
<evidence type="ECO:0000313" key="9">
    <source>
        <dbReference type="EMBL" id="KPC53055.1"/>
    </source>
</evidence>
<organism evidence="9 10">
    <name type="scientific">Amantichitinum ursilacus</name>
    <dbReference type="NCBI Taxonomy" id="857265"/>
    <lineage>
        <taxon>Bacteria</taxon>
        <taxon>Pseudomonadati</taxon>
        <taxon>Pseudomonadota</taxon>
        <taxon>Betaproteobacteria</taxon>
        <taxon>Neisseriales</taxon>
        <taxon>Chitinibacteraceae</taxon>
        <taxon>Amantichitinum</taxon>
    </lineage>
</organism>
<proteinExistence type="inferred from homology"/>
<dbReference type="CDD" id="cd00659">
    <property type="entry name" value="Topo_IB_C"/>
    <property type="match status" value="1"/>
</dbReference>
<feature type="domain" description="DNA topoisomerase IB N-terminal" evidence="8">
    <location>
        <begin position="70"/>
        <end position="111"/>
    </location>
</feature>
<dbReference type="GO" id="GO:0003677">
    <property type="term" value="F:DNA binding"/>
    <property type="evidence" value="ECO:0007669"/>
    <property type="project" value="UniProtKB-KW"/>
</dbReference>
<evidence type="ECO:0000256" key="2">
    <source>
        <dbReference type="ARBA" id="ARBA00006645"/>
    </source>
</evidence>
<dbReference type="InterPro" id="IPR011010">
    <property type="entry name" value="DNA_brk_join_enz"/>
</dbReference>
<dbReference type="AlphaFoldDB" id="A0A0N0GNT4"/>
<evidence type="ECO:0000256" key="5">
    <source>
        <dbReference type="ARBA" id="ARBA00023125"/>
    </source>
</evidence>
<protein>
    <recommendedName>
        <fullName evidence="3">DNA topoisomerase</fullName>
        <ecNumber evidence="3">5.6.2.1</ecNumber>
    </recommendedName>
</protein>
<dbReference type="InterPro" id="IPR001631">
    <property type="entry name" value="TopoI"/>
</dbReference>
<evidence type="ECO:0000259" key="7">
    <source>
        <dbReference type="Pfam" id="PF01028"/>
    </source>
</evidence>
<dbReference type="Proteomes" id="UP000037939">
    <property type="component" value="Unassembled WGS sequence"/>
</dbReference>
<dbReference type="InterPro" id="IPR049331">
    <property type="entry name" value="Top1B_N_bact"/>
</dbReference>
<comment type="caution">
    <text evidence="9">The sequence shown here is derived from an EMBL/GenBank/DDBJ whole genome shotgun (WGS) entry which is preliminary data.</text>
</comment>
<gene>
    <name evidence="9" type="ORF">WG78_11210</name>
</gene>
<feature type="domain" description="DNA topoisomerase I catalytic core eukaryotic-type" evidence="7">
    <location>
        <begin position="123"/>
        <end position="340"/>
    </location>
</feature>
<accession>A0A0N0GNT4</accession>
<dbReference type="InterPro" id="IPR013500">
    <property type="entry name" value="TopoI_cat_euk"/>
</dbReference>
<dbReference type="EC" id="5.6.2.1" evidence="3"/>
<dbReference type="Pfam" id="PF01028">
    <property type="entry name" value="Topoisom_I"/>
    <property type="match status" value="1"/>
</dbReference>
<comment type="catalytic activity">
    <reaction evidence="1">
        <text>ATP-independent breakage of single-stranded DNA, followed by passage and rejoining.</text>
        <dbReference type="EC" id="5.6.2.1"/>
    </reaction>
</comment>
<evidence type="ECO:0000256" key="4">
    <source>
        <dbReference type="ARBA" id="ARBA00023029"/>
    </source>
</evidence>
<comment type="similarity">
    <text evidence="2">Belongs to the type IB topoisomerase family.</text>
</comment>
<dbReference type="Pfam" id="PF21338">
    <property type="entry name" value="Top1B_N_bact"/>
    <property type="match status" value="1"/>
</dbReference>